<dbReference type="SUPFAM" id="SSF50978">
    <property type="entry name" value="WD40 repeat-like"/>
    <property type="match status" value="1"/>
</dbReference>
<reference evidence="1 2" key="1">
    <citation type="submission" date="2014-04" db="EMBL/GenBank/DDBJ databases">
        <title>Evolutionary Origins and Diversification of the Mycorrhizal Mutualists.</title>
        <authorList>
            <consortium name="DOE Joint Genome Institute"/>
            <consortium name="Mycorrhizal Genomics Consortium"/>
            <person name="Kohler A."/>
            <person name="Kuo A."/>
            <person name="Nagy L.G."/>
            <person name="Floudas D."/>
            <person name="Copeland A."/>
            <person name="Barry K.W."/>
            <person name="Cichocki N."/>
            <person name="Veneault-Fourrey C."/>
            <person name="LaButti K."/>
            <person name="Lindquist E.A."/>
            <person name="Lipzen A."/>
            <person name="Lundell T."/>
            <person name="Morin E."/>
            <person name="Murat C."/>
            <person name="Riley R."/>
            <person name="Ohm R."/>
            <person name="Sun H."/>
            <person name="Tunlid A."/>
            <person name="Henrissat B."/>
            <person name="Grigoriev I.V."/>
            <person name="Hibbett D.S."/>
            <person name="Martin F."/>
        </authorList>
    </citation>
    <scope>NUCLEOTIDE SEQUENCE [LARGE SCALE GENOMIC DNA]</scope>
    <source>
        <strain evidence="1 2">FD-317 M1</strain>
    </source>
</reference>
<dbReference type="Gene3D" id="2.130.10.10">
    <property type="entry name" value="YVTN repeat-like/Quinoprotein amine dehydrogenase"/>
    <property type="match status" value="1"/>
</dbReference>
<accession>A0A0D0B119</accession>
<protein>
    <recommendedName>
        <fullName evidence="3">Anaphase-promoting complex subunit 4 WD40 domain-containing protein</fullName>
    </recommendedName>
</protein>
<organism evidence="1 2">
    <name type="scientific">Collybiopsis luxurians FD-317 M1</name>
    <dbReference type="NCBI Taxonomy" id="944289"/>
    <lineage>
        <taxon>Eukaryota</taxon>
        <taxon>Fungi</taxon>
        <taxon>Dikarya</taxon>
        <taxon>Basidiomycota</taxon>
        <taxon>Agaricomycotina</taxon>
        <taxon>Agaricomycetes</taxon>
        <taxon>Agaricomycetidae</taxon>
        <taxon>Agaricales</taxon>
        <taxon>Marasmiineae</taxon>
        <taxon>Omphalotaceae</taxon>
        <taxon>Collybiopsis</taxon>
        <taxon>Collybiopsis luxurians</taxon>
    </lineage>
</organism>
<evidence type="ECO:0008006" key="3">
    <source>
        <dbReference type="Google" id="ProtNLM"/>
    </source>
</evidence>
<dbReference type="InterPro" id="IPR015943">
    <property type="entry name" value="WD40/YVTN_repeat-like_dom_sf"/>
</dbReference>
<evidence type="ECO:0000313" key="2">
    <source>
        <dbReference type="Proteomes" id="UP000053593"/>
    </source>
</evidence>
<sequence length="299" mass="32821">MPSRWQETDRIVVPDSCSTRNPIVAVAISHDAQYLAVCYGHKADVWNIKYGISASPHSTFIDKSNTHEITSVAWSPTATRLALGHRGGIVHVVTFDGKKFTSQGFHHSDSLSAAVSVVFLHTDILAVAMGRIVKLYKFSGDLNGSYWKLVGSLPDPPFVQGMNSPNVKSVYALSRGRILVAYINGHVAKSSWKLACFPQMESFVPTYELQINVFGVIILTRRPQSNDVWAETDSLLVTDFESNTYKIYHFGSQDVASTLIPRSHGTSQPVSCAKFLAQDVIVGAGVAKPRILRPEFPGD</sequence>
<dbReference type="InterPro" id="IPR036322">
    <property type="entry name" value="WD40_repeat_dom_sf"/>
</dbReference>
<gene>
    <name evidence="1" type="ORF">GYMLUDRAFT_61816</name>
</gene>
<evidence type="ECO:0000313" key="1">
    <source>
        <dbReference type="EMBL" id="KIK56775.1"/>
    </source>
</evidence>
<dbReference type="Proteomes" id="UP000053593">
    <property type="component" value="Unassembled WGS sequence"/>
</dbReference>
<name>A0A0D0B119_9AGAR</name>
<dbReference type="EMBL" id="KN834795">
    <property type="protein sequence ID" value="KIK56775.1"/>
    <property type="molecule type" value="Genomic_DNA"/>
</dbReference>
<proteinExistence type="predicted"/>
<dbReference type="HOGENOM" id="CLU_930830_0_0_1"/>
<dbReference type="AlphaFoldDB" id="A0A0D0B119"/>
<keyword evidence="2" id="KW-1185">Reference proteome</keyword>
<dbReference type="OrthoDB" id="2953931at2759"/>